<reference evidence="11" key="2">
    <citation type="submission" date="2017-05" db="EMBL/GenBank/DDBJ databases">
        <title>Draft genome sequence of Geobacter pelophilus, a iron(III)-reducing bacteria.</title>
        <authorList>
            <person name="Aoyagi T."/>
            <person name="Koike H."/>
            <person name="Morita T."/>
            <person name="Sato Y."/>
            <person name="Habe H."/>
            <person name="Hori T."/>
        </authorList>
    </citation>
    <scope>NUCLEOTIDE SEQUENCE [LARGE SCALE GENOMIC DNA]</scope>
    <source>
        <strain evidence="11">Drf2</strain>
    </source>
</reference>
<protein>
    <submittedName>
        <fullName evidence="10">(Glutamate--ammonia-ligase) adenylyltransferase</fullName>
    </submittedName>
</protein>
<dbReference type="SUPFAM" id="SSF81301">
    <property type="entry name" value="Nucleotidyltransferase"/>
    <property type="match status" value="2"/>
</dbReference>
<name>A0ABQ0MPG3_9BACT</name>
<dbReference type="CDD" id="cd05401">
    <property type="entry name" value="NT_GlnE_GlnD_like"/>
    <property type="match status" value="2"/>
</dbReference>
<dbReference type="PANTHER" id="PTHR30621">
    <property type="entry name" value="GLUTAMINE SYNTHETASE ADENYLYLTRANSFERASE"/>
    <property type="match status" value="1"/>
</dbReference>
<keyword evidence="2 10" id="KW-0548">Nucleotidyltransferase</keyword>
<dbReference type="Pfam" id="PF08335">
    <property type="entry name" value="GlnD_UR_UTase"/>
    <property type="match status" value="2"/>
</dbReference>
<evidence type="ECO:0000256" key="3">
    <source>
        <dbReference type="ARBA" id="ARBA00022741"/>
    </source>
</evidence>
<feature type="region of interest" description="Disordered" evidence="7">
    <location>
        <begin position="1052"/>
        <end position="1077"/>
    </location>
</feature>
<evidence type="ECO:0000313" key="10">
    <source>
        <dbReference type="EMBL" id="GAW68697.1"/>
    </source>
</evidence>
<proteinExistence type="inferred from homology"/>
<evidence type="ECO:0000256" key="6">
    <source>
        <dbReference type="ARBA" id="ARBA00023268"/>
    </source>
</evidence>
<evidence type="ECO:0000256" key="2">
    <source>
        <dbReference type="ARBA" id="ARBA00022695"/>
    </source>
</evidence>
<evidence type="ECO:0000313" key="11">
    <source>
        <dbReference type="Proteomes" id="UP000194153"/>
    </source>
</evidence>
<evidence type="ECO:0000259" key="9">
    <source>
        <dbReference type="Pfam" id="PF08335"/>
    </source>
</evidence>
<dbReference type="Proteomes" id="UP000194153">
    <property type="component" value="Unassembled WGS sequence"/>
</dbReference>
<dbReference type="EMBL" id="BDQG01000001">
    <property type="protein sequence ID" value="GAW68697.1"/>
    <property type="molecule type" value="Genomic_DNA"/>
</dbReference>
<feature type="compositionally biased region" description="Basic and acidic residues" evidence="7">
    <location>
        <begin position="1059"/>
        <end position="1071"/>
    </location>
</feature>
<evidence type="ECO:0000256" key="7">
    <source>
        <dbReference type="SAM" id="MobiDB-lite"/>
    </source>
</evidence>
<evidence type="ECO:0000259" key="8">
    <source>
        <dbReference type="Pfam" id="PF03710"/>
    </source>
</evidence>
<dbReference type="PANTHER" id="PTHR30621:SF0">
    <property type="entry name" value="BIFUNCTIONAL GLUTAMINE SYNTHETASE ADENYLYLTRANSFERASE_ADENYLYL-REMOVING ENZYME"/>
    <property type="match status" value="1"/>
</dbReference>
<feature type="domain" description="PII-uridylyltransferase/Glutamine-synthetase adenylyltransferase" evidence="9">
    <location>
        <begin position="377"/>
        <end position="519"/>
    </location>
</feature>
<gene>
    <name evidence="10" type="ORF">GPEL0_01r5150</name>
</gene>
<dbReference type="GO" id="GO:0016779">
    <property type="term" value="F:nucleotidyltransferase activity"/>
    <property type="evidence" value="ECO:0007669"/>
    <property type="project" value="UniProtKB-KW"/>
</dbReference>
<feature type="domain" description="PII-uridylyltransferase/Glutamine-synthetase adenylyltransferase" evidence="9">
    <location>
        <begin position="906"/>
        <end position="1049"/>
    </location>
</feature>
<keyword evidence="6" id="KW-0511">Multifunctional enzyme</keyword>
<dbReference type="SUPFAM" id="SSF81593">
    <property type="entry name" value="Nucleotidyltransferase substrate binding subunit/domain"/>
    <property type="match status" value="2"/>
</dbReference>
<feature type="domain" description="Glutamate-ammonia ligase adenylyltransferase repeated" evidence="8">
    <location>
        <begin position="97"/>
        <end position="355"/>
    </location>
</feature>
<keyword evidence="3" id="KW-0547">Nucleotide-binding</keyword>
<organism evidence="10 11">
    <name type="scientific">Geoanaerobacter pelophilus</name>
    <dbReference type="NCBI Taxonomy" id="60036"/>
    <lineage>
        <taxon>Bacteria</taxon>
        <taxon>Pseudomonadati</taxon>
        <taxon>Thermodesulfobacteriota</taxon>
        <taxon>Desulfuromonadia</taxon>
        <taxon>Geobacterales</taxon>
        <taxon>Geobacteraceae</taxon>
        <taxon>Geoanaerobacter</taxon>
    </lineage>
</organism>
<dbReference type="HAMAP" id="MF_00802">
    <property type="entry name" value="GlnE"/>
    <property type="match status" value="1"/>
</dbReference>
<evidence type="ECO:0000256" key="4">
    <source>
        <dbReference type="ARBA" id="ARBA00022840"/>
    </source>
</evidence>
<evidence type="ECO:0000256" key="1">
    <source>
        <dbReference type="ARBA" id="ARBA00022679"/>
    </source>
</evidence>
<feature type="domain" description="Glutamate-ammonia ligase adenylyltransferase repeated" evidence="8">
    <location>
        <begin position="635"/>
        <end position="884"/>
    </location>
</feature>
<dbReference type="InterPro" id="IPR013546">
    <property type="entry name" value="PII_UdlTrfase/GS_AdlTrfase"/>
</dbReference>
<reference evidence="10 11" key="1">
    <citation type="submission" date="2017-04" db="EMBL/GenBank/DDBJ databases">
        <authorList>
            <consortium name="Geobacter pelophilus Genome Sequencing"/>
            <person name="Aoyagi T."/>
            <person name="Koike H."/>
            <person name="Hori T."/>
        </authorList>
    </citation>
    <scope>NUCLEOTIDE SEQUENCE [LARGE SCALE GENOMIC DNA]</scope>
    <source>
        <strain evidence="10 11">Drf2</strain>
    </source>
</reference>
<dbReference type="RefSeq" id="WP_085814842.1">
    <property type="nucleotide sequence ID" value="NZ_BDQG01000001.1"/>
</dbReference>
<dbReference type="Pfam" id="PF03710">
    <property type="entry name" value="GlnE"/>
    <property type="match status" value="2"/>
</dbReference>
<keyword evidence="1" id="KW-0808">Transferase</keyword>
<keyword evidence="5" id="KW-0460">Magnesium</keyword>
<dbReference type="Gene3D" id="1.20.120.330">
    <property type="entry name" value="Nucleotidyltransferases domain 2"/>
    <property type="match status" value="2"/>
</dbReference>
<sequence length="1077" mass="121009">MSRRSDLAGALLAALSQRQGGELAQLLEQGGYSYGARSVENLRLLSEVLPGERLIEVAIAALSTPLPDMALNGLERISTAVPKETLLELCSRRALLTQLMNICGSSPFLTNLICRDPSALKRLFLDREIMRSRSESEMLDTLRSRVPEGTGYADLFAHLRRFKYAEMLRIAARDLNGLSPLEEVTGELASLAAVTLQLAYEAALAELVRDHGKPMQTTPDGEVEAEFTIIGMGKLGGRELNFSSDIDLIYFYSSDKGESTGIPDGRGGFKGKLSLHSFFVKLAEMVSRAISQVTEDGFVFRVDMGLRPDGKAGDLATSMRSAEVYYESWGQSWERAAMMKARPVAGSIELGEAILTALTPFIYRRYLDYSLIEDMMAMKKKIDASLARSQEGEVNIKLGRGGIREIEFFIQALQLVYAGKNPSLRVKNSLAALQTLRQSRIIKEADCVALSDAYRFLRTVEHRIQVVQERQTHALPKKEEEFVALARRCGYLRKDGLHRFKETLELHRHAVSAIYGDLFLSRDEKIKEEVHPEVHYFFDHNADPDLIKDMLEERRFENPDVAYDNLLVLRDGPAKVNLTSQGRRTLEKIAPLFLQEVFAAPDPDLALANLERFLTSTRTRASIYALLAENRDILKLLTSLFGMSEFLSKIFIGHPELLDSMTTRGYAYLQKERAAMAHELDLFLTQADDFEEQLDAMRSYRHEEFLRIGINDIHGKMKQPEVARQLTDLADVCLAAACCLATGELARFGRPMVKDEDGSEREATFAVLAMGKLGGFELNYHSDLDIIYIYEGQGYTDGEKSITNREYFSKLGQKIILVLTSQTREGYAYKIDTRLRPSGNAGPLVTSLEAFQGYHEAEAQIWERQALTKARVTYGDPELKRKIEGIIENTVYGSGADDTVRSEIHRLRMRMENELAKETSGSYNIKTGRGGMVDVEFIIQFLQLKHGHEHLEIRSTSTLRAMNAMHELGILPDSDYHALFDGYKFLRRLENRLRIIHDYSMNDLGGPLKYLNKLARRLGYDPMLKNPGEALMADYERVTGAVRDVYERILGGGESPKAANRDEGDAGDKAEPQSPNI</sequence>
<evidence type="ECO:0000256" key="5">
    <source>
        <dbReference type="ARBA" id="ARBA00022842"/>
    </source>
</evidence>
<dbReference type="InterPro" id="IPR043519">
    <property type="entry name" value="NT_sf"/>
</dbReference>
<keyword evidence="11" id="KW-1185">Reference proteome</keyword>
<dbReference type="NCBIfam" id="NF008292">
    <property type="entry name" value="PRK11072.1"/>
    <property type="match status" value="1"/>
</dbReference>
<comment type="caution">
    <text evidence="10">The sequence shown here is derived from an EMBL/GenBank/DDBJ whole genome shotgun (WGS) entry which is preliminary data.</text>
</comment>
<accession>A0ABQ0MPG3</accession>
<dbReference type="Gene3D" id="3.30.460.10">
    <property type="entry name" value="Beta Polymerase, domain 2"/>
    <property type="match status" value="2"/>
</dbReference>
<dbReference type="InterPro" id="IPR005190">
    <property type="entry name" value="GlnE_rpt_dom"/>
</dbReference>
<dbReference type="Gene3D" id="1.20.120.1510">
    <property type="match status" value="1"/>
</dbReference>
<keyword evidence="4" id="KW-0067">ATP-binding</keyword>
<dbReference type="InterPro" id="IPR023057">
    <property type="entry name" value="GlnE"/>
</dbReference>